<name>A0A843VWI8_COLES</name>
<accession>A0A843VWI8</accession>
<reference evidence="1" key="1">
    <citation type="submission" date="2017-07" db="EMBL/GenBank/DDBJ databases">
        <title>Taro Niue Genome Assembly and Annotation.</title>
        <authorList>
            <person name="Atibalentja N."/>
            <person name="Keating K."/>
            <person name="Fields C.J."/>
        </authorList>
    </citation>
    <scope>NUCLEOTIDE SEQUENCE</scope>
    <source>
        <strain evidence="1">Niue_2</strain>
        <tissue evidence="1">Leaf</tissue>
    </source>
</reference>
<gene>
    <name evidence="1" type="ORF">Taro_032148</name>
</gene>
<protein>
    <submittedName>
        <fullName evidence="1">Uncharacterized protein</fullName>
    </submittedName>
</protein>
<evidence type="ECO:0000313" key="1">
    <source>
        <dbReference type="EMBL" id="MQL99426.1"/>
    </source>
</evidence>
<sequence>MVFSNIVPPHVRFQNTGGLIYKKSVVNDFFPSTVFHCRVEDRITEQDERAEIFIEKLSAKQSDNQIEVRGPPATKAYDQHGTPTVVITLLHESKVLFMMVLYLHWACIQQVMLMDVDDRVFVPPSDVYMVRSTFLLLMGCLCLHKVTCLYACHFVTPENLNIHLDECRFMTPEDLHMGPDVCRLMTPEGLCI</sequence>
<dbReference type="OrthoDB" id="1545at2759"/>
<proteinExistence type="predicted"/>
<comment type="caution">
    <text evidence="1">The sequence shown here is derived from an EMBL/GenBank/DDBJ whole genome shotgun (WGS) entry which is preliminary data.</text>
</comment>
<dbReference type="AlphaFoldDB" id="A0A843VWI8"/>
<keyword evidence="2" id="KW-1185">Reference proteome</keyword>
<dbReference type="Proteomes" id="UP000652761">
    <property type="component" value="Unassembled WGS sequence"/>
</dbReference>
<organism evidence="1 2">
    <name type="scientific">Colocasia esculenta</name>
    <name type="common">Wild taro</name>
    <name type="synonym">Arum esculentum</name>
    <dbReference type="NCBI Taxonomy" id="4460"/>
    <lineage>
        <taxon>Eukaryota</taxon>
        <taxon>Viridiplantae</taxon>
        <taxon>Streptophyta</taxon>
        <taxon>Embryophyta</taxon>
        <taxon>Tracheophyta</taxon>
        <taxon>Spermatophyta</taxon>
        <taxon>Magnoliopsida</taxon>
        <taxon>Liliopsida</taxon>
        <taxon>Araceae</taxon>
        <taxon>Aroideae</taxon>
        <taxon>Colocasieae</taxon>
        <taxon>Colocasia</taxon>
    </lineage>
</organism>
<dbReference type="EMBL" id="NMUH01002351">
    <property type="protein sequence ID" value="MQL99426.1"/>
    <property type="molecule type" value="Genomic_DNA"/>
</dbReference>
<evidence type="ECO:0000313" key="2">
    <source>
        <dbReference type="Proteomes" id="UP000652761"/>
    </source>
</evidence>